<feature type="transmembrane region" description="Helical" evidence="1">
    <location>
        <begin position="12"/>
        <end position="33"/>
    </location>
</feature>
<keyword evidence="1" id="KW-0472">Membrane</keyword>
<dbReference type="RefSeq" id="WP_034801254.1">
    <property type="nucleotide sequence ID" value="NZ_LR732312.1"/>
</dbReference>
<gene>
    <name evidence="2" type="ORF">EXIGUO9Y_360250</name>
</gene>
<keyword evidence="3" id="KW-1185">Reference proteome</keyword>
<evidence type="ECO:0000313" key="2">
    <source>
        <dbReference type="EMBL" id="VWX37973.1"/>
    </source>
</evidence>
<dbReference type="SUPFAM" id="SSF54523">
    <property type="entry name" value="Pili subunits"/>
    <property type="match status" value="1"/>
</dbReference>
<dbReference type="Proteomes" id="UP000439752">
    <property type="component" value="Unassembled WGS sequence"/>
</dbReference>
<keyword evidence="1" id="KW-1133">Transmembrane helix</keyword>
<organism evidence="2 3">
    <name type="scientific">Exiguobacterium oxidotolerans</name>
    <dbReference type="NCBI Taxonomy" id="223958"/>
    <lineage>
        <taxon>Bacteria</taxon>
        <taxon>Bacillati</taxon>
        <taxon>Bacillota</taxon>
        <taxon>Bacilli</taxon>
        <taxon>Bacillales</taxon>
        <taxon>Bacillales Family XII. Incertae Sedis</taxon>
        <taxon>Exiguobacterium</taxon>
    </lineage>
</organism>
<keyword evidence="1" id="KW-0812">Transmembrane</keyword>
<reference evidence="2 3" key="1">
    <citation type="submission" date="2019-10" db="EMBL/GenBank/DDBJ databases">
        <authorList>
            <person name="Karimi E."/>
        </authorList>
    </citation>
    <scope>NUCLEOTIDE SEQUENCE [LARGE SCALE GENOMIC DNA]</scope>
    <source>
        <strain evidence="2">Exiguobacterium sp. 9Y</strain>
    </source>
</reference>
<dbReference type="EMBL" id="CABWKQ010000030">
    <property type="protein sequence ID" value="VWX37973.1"/>
    <property type="molecule type" value="Genomic_DNA"/>
</dbReference>
<evidence type="ECO:0000256" key="1">
    <source>
        <dbReference type="SAM" id="Phobius"/>
    </source>
</evidence>
<dbReference type="InterPro" id="IPR045584">
    <property type="entry name" value="Pilin-like"/>
</dbReference>
<protein>
    <submittedName>
        <fullName evidence="2">Prepilin-type cleavage/methylation domain-containing protein</fullName>
    </submittedName>
</protein>
<name>A0A653IH55_9BACL</name>
<dbReference type="AlphaFoldDB" id="A0A653IH55"/>
<evidence type="ECO:0000313" key="3">
    <source>
        <dbReference type="Proteomes" id="UP000439752"/>
    </source>
</evidence>
<accession>A0A653IH55</accession>
<sequence length="153" mass="18135">MIRKRANLRSDGFTLIEMSGVLMITGLLCLLLLPTVIDRRPAIYLLEQDIAMMRQDFQTLRLLQYSKTDNQNTIQFRWRADGAGYFIMVNDRILWQRTFQPGHSCIIPTTGRVIYFKSYHSTYASTWYCRSAKQEYEIKFLLGNYQMLIQKMR</sequence>
<proteinExistence type="predicted"/>